<sequence length="264" mass="30455">GERRAMVHRWRSRQQMAGYLAMVAIGKFRVRDGRSPGGIRNISAVDESLLQDLDRFQTSTGEVTDWAVKTFGRYPFDSTGGIIDNVRVNYALETQNRPVYPGAADVPLIVHEIAHMWFGDSVSVRRWQDIWLNEGFATYAEWLWSEQHNGRTADQIFQRSYRQADAKSWKQRPAEPGGRKTLFSYFPTYTRGAMTVHALRKTVGDRAFFRIVRSWTAQRAHGHATTDDFVAHAERVSKRNLDRLFRDWLFKTGRPPLPKARPAK</sequence>
<comment type="catalytic activity">
    <reaction evidence="1">
        <text>Release of an N-terminal amino acid, Xaa-|-Yaa- from a peptide, amide or arylamide. Xaa is preferably Ala, but may be most amino acids including Pro (slow action). When a terminal hydrophobic residue is followed by a prolyl residue, the two may be released as an intact Xaa-Pro dipeptide.</text>
        <dbReference type="EC" id="3.4.11.2"/>
    </reaction>
</comment>
<keyword evidence="10" id="KW-0482">Metalloprotease</keyword>
<feature type="non-terminal residue" evidence="14">
    <location>
        <position position="1"/>
    </location>
</feature>
<comment type="similarity">
    <text evidence="3">Belongs to the peptidase M1 family.</text>
</comment>
<keyword evidence="15" id="KW-1185">Reference proteome</keyword>
<dbReference type="PRINTS" id="PR00756">
    <property type="entry name" value="ALADIPTASE"/>
</dbReference>
<dbReference type="EMBL" id="JBHTIR010003309">
    <property type="protein sequence ID" value="MFD0855003.1"/>
    <property type="molecule type" value="Genomic_DNA"/>
</dbReference>
<reference evidence="15" key="1">
    <citation type="journal article" date="2019" name="Int. J. Syst. Evol. Microbiol.">
        <title>The Global Catalogue of Microorganisms (GCM) 10K type strain sequencing project: providing services to taxonomists for standard genome sequencing and annotation.</title>
        <authorList>
            <consortium name="The Broad Institute Genomics Platform"/>
            <consortium name="The Broad Institute Genome Sequencing Center for Infectious Disease"/>
            <person name="Wu L."/>
            <person name="Ma J."/>
        </authorList>
    </citation>
    <scope>NUCLEOTIDE SEQUENCE [LARGE SCALE GENOMIC DNA]</scope>
    <source>
        <strain evidence="15">JCM 31696</strain>
    </source>
</reference>
<proteinExistence type="inferred from homology"/>
<evidence type="ECO:0000259" key="13">
    <source>
        <dbReference type="Pfam" id="PF01433"/>
    </source>
</evidence>
<dbReference type="InterPro" id="IPR014782">
    <property type="entry name" value="Peptidase_M1_dom"/>
</dbReference>
<keyword evidence="7" id="KW-0479">Metal-binding</keyword>
<accession>A0ABW3CMP3</accession>
<evidence type="ECO:0000256" key="6">
    <source>
        <dbReference type="ARBA" id="ARBA00022670"/>
    </source>
</evidence>
<evidence type="ECO:0000256" key="9">
    <source>
        <dbReference type="ARBA" id="ARBA00022833"/>
    </source>
</evidence>
<organism evidence="14 15">
    <name type="scientific">Actinomadura adrarensis</name>
    <dbReference type="NCBI Taxonomy" id="1819600"/>
    <lineage>
        <taxon>Bacteria</taxon>
        <taxon>Bacillati</taxon>
        <taxon>Actinomycetota</taxon>
        <taxon>Actinomycetes</taxon>
        <taxon>Streptosporangiales</taxon>
        <taxon>Thermomonosporaceae</taxon>
        <taxon>Actinomadura</taxon>
    </lineage>
</organism>
<comment type="cofactor">
    <cofactor evidence="2">
        <name>Zn(2+)</name>
        <dbReference type="ChEBI" id="CHEBI:29105"/>
    </cofactor>
</comment>
<dbReference type="SUPFAM" id="SSF55486">
    <property type="entry name" value="Metalloproteases ('zincins'), catalytic domain"/>
    <property type="match status" value="1"/>
</dbReference>
<evidence type="ECO:0000256" key="10">
    <source>
        <dbReference type="ARBA" id="ARBA00023049"/>
    </source>
</evidence>
<feature type="domain" description="Peptidase M1 membrane alanine aminopeptidase" evidence="13">
    <location>
        <begin position="107"/>
        <end position="248"/>
    </location>
</feature>
<dbReference type="Proteomes" id="UP001597083">
    <property type="component" value="Unassembled WGS sequence"/>
</dbReference>
<name>A0ABW3CMP3_9ACTN</name>
<keyword evidence="14" id="KW-0031">Aminopeptidase</keyword>
<dbReference type="EC" id="3.4.11.2" evidence="4"/>
<evidence type="ECO:0000256" key="5">
    <source>
        <dbReference type="ARBA" id="ARBA00015611"/>
    </source>
</evidence>
<gene>
    <name evidence="14" type="ORF">ACFQ07_22370</name>
</gene>
<dbReference type="GO" id="GO:0004177">
    <property type="term" value="F:aminopeptidase activity"/>
    <property type="evidence" value="ECO:0007669"/>
    <property type="project" value="UniProtKB-KW"/>
</dbReference>
<dbReference type="PANTHER" id="PTHR11533:SF297">
    <property type="entry name" value="AMINOPEPTIDASE N"/>
    <property type="match status" value="1"/>
</dbReference>
<dbReference type="InterPro" id="IPR050344">
    <property type="entry name" value="Peptidase_M1_aminopeptidases"/>
</dbReference>
<keyword evidence="8" id="KW-0378">Hydrolase</keyword>
<evidence type="ECO:0000313" key="15">
    <source>
        <dbReference type="Proteomes" id="UP001597083"/>
    </source>
</evidence>
<dbReference type="Gene3D" id="1.10.390.10">
    <property type="entry name" value="Neutral Protease Domain 2"/>
    <property type="match status" value="1"/>
</dbReference>
<protein>
    <recommendedName>
        <fullName evidence="5">Aminopeptidase N</fullName>
        <ecNumber evidence="4">3.4.11.2</ecNumber>
    </recommendedName>
    <alternativeName>
        <fullName evidence="11">Alanine aminopeptidase</fullName>
    </alternativeName>
    <alternativeName>
        <fullName evidence="12">Lysyl aminopeptidase</fullName>
    </alternativeName>
</protein>
<evidence type="ECO:0000256" key="11">
    <source>
        <dbReference type="ARBA" id="ARBA00029811"/>
    </source>
</evidence>
<dbReference type="PANTHER" id="PTHR11533">
    <property type="entry name" value="PROTEASE M1 ZINC METALLOPROTEASE"/>
    <property type="match status" value="1"/>
</dbReference>
<evidence type="ECO:0000313" key="14">
    <source>
        <dbReference type="EMBL" id="MFD0855003.1"/>
    </source>
</evidence>
<evidence type="ECO:0000256" key="2">
    <source>
        <dbReference type="ARBA" id="ARBA00001947"/>
    </source>
</evidence>
<evidence type="ECO:0000256" key="12">
    <source>
        <dbReference type="ARBA" id="ARBA00031533"/>
    </source>
</evidence>
<evidence type="ECO:0000256" key="8">
    <source>
        <dbReference type="ARBA" id="ARBA00022801"/>
    </source>
</evidence>
<keyword evidence="6" id="KW-0645">Protease</keyword>
<evidence type="ECO:0000256" key="1">
    <source>
        <dbReference type="ARBA" id="ARBA00000098"/>
    </source>
</evidence>
<evidence type="ECO:0000256" key="4">
    <source>
        <dbReference type="ARBA" id="ARBA00012564"/>
    </source>
</evidence>
<keyword evidence="9" id="KW-0862">Zinc</keyword>
<evidence type="ECO:0000256" key="3">
    <source>
        <dbReference type="ARBA" id="ARBA00010136"/>
    </source>
</evidence>
<dbReference type="Pfam" id="PF01433">
    <property type="entry name" value="Peptidase_M1"/>
    <property type="match status" value="1"/>
</dbReference>
<dbReference type="InterPro" id="IPR001930">
    <property type="entry name" value="Peptidase_M1"/>
</dbReference>
<comment type="caution">
    <text evidence="14">The sequence shown here is derived from an EMBL/GenBank/DDBJ whole genome shotgun (WGS) entry which is preliminary data.</text>
</comment>
<evidence type="ECO:0000256" key="7">
    <source>
        <dbReference type="ARBA" id="ARBA00022723"/>
    </source>
</evidence>
<dbReference type="InterPro" id="IPR027268">
    <property type="entry name" value="Peptidase_M4/M1_CTD_sf"/>
</dbReference>